<dbReference type="InterPro" id="IPR018306">
    <property type="entry name" value="Phage_T5_Orf172_DNA-bd"/>
</dbReference>
<dbReference type="AlphaFoldDB" id="A0A2S6EYY6"/>
<proteinExistence type="predicted"/>
<dbReference type="OrthoDB" id="9811665at2"/>
<reference evidence="1 2" key="1">
    <citation type="submission" date="2018-02" db="EMBL/GenBank/DDBJ databases">
        <title>Draft genome sequences of four Legionella pneumophila clinical strains isolated in Ontario.</title>
        <authorList>
            <person name="Fortuna A."/>
            <person name="Ramnarine R."/>
            <person name="Li A."/>
            <person name="Frantz C."/>
            <person name="Mallo G."/>
        </authorList>
    </citation>
    <scope>NUCLEOTIDE SEQUENCE [LARGE SCALE GENOMIC DNA]</scope>
    <source>
        <strain evidence="1 2">LG61</strain>
    </source>
</reference>
<organism evidence="1 2">
    <name type="scientific">Legionella pneumophila</name>
    <dbReference type="NCBI Taxonomy" id="446"/>
    <lineage>
        <taxon>Bacteria</taxon>
        <taxon>Pseudomonadati</taxon>
        <taxon>Pseudomonadota</taxon>
        <taxon>Gammaproteobacteria</taxon>
        <taxon>Legionellales</taxon>
        <taxon>Legionellaceae</taxon>
        <taxon>Legionella</taxon>
    </lineage>
</organism>
<dbReference type="SMART" id="SM00974">
    <property type="entry name" value="T5orf172"/>
    <property type="match status" value="1"/>
</dbReference>
<name>A0A2S6EYY6_LEGPN</name>
<dbReference type="RefSeq" id="WP_050598553.1">
    <property type="nucleotide sequence ID" value="NZ_CP017601.1"/>
</dbReference>
<dbReference type="EMBL" id="PQWY01000011">
    <property type="protein sequence ID" value="PPK30394.1"/>
    <property type="molecule type" value="Genomic_DNA"/>
</dbReference>
<evidence type="ECO:0000313" key="1">
    <source>
        <dbReference type="EMBL" id="PPK30394.1"/>
    </source>
</evidence>
<evidence type="ECO:0000313" key="2">
    <source>
        <dbReference type="Proteomes" id="UP000239239"/>
    </source>
</evidence>
<dbReference type="Proteomes" id="UP000239239">
    <property type="component" value="Unassembled WGS sequence"/>
</dbReference>
<protein>
    <submittedName>
        <fullName evidence="1">Uncharacterized protein</fullName>
    </submittedName>
</protein>
<comment type="caution">
    <text evidence="1">The sequence shown here is derived from an EMBL/GenBank/DDBJ whole genome shotgun (WGS) entry which is preliminary data.</text>
</comment>
<gene>
    <name evidence="1" type="ORF">C3928_06390</name>
</gene>
<accession>A0A2S6EYY6</accession>
<dbReference type="Pfam" id="PF13455">
    <property type="entry name" value="MUG113"/>
    <property type="match status" value="1"/>
</dbReference>
<sequence length="165" mass="19081">MLIEFSGICQHCATEVKLLALDGFTIEDCVDCGQNPFTMKKIKGIIYILSNEYQMGVKIGLTEKTLDQRIKQLESTGVPGKFVKIAIFPSDKPKADEKRIHEKLQRYNLSKEHFQLEPIDAVLKAYRALNKRKPIFYDKNMEDTFSLKLEEARIKMKLQLRGKQK</sequence>